<dbReference type="eggNOG" id="ENOG5033UB4">
    <property type="taxonomic scope" value="Bacteria"/>
</dbReference>
<dbReference type="InterPro" id="IPR009045">
    <property type="entry name" value="Zn_M74/Hedgehog-like"/>
</dbReference>
<dbReference type="PATRIC" id="fig|864069.3.peg.4062"/>
<name>I4YT90_9HYPH</name>
<dbReference type="EMBL" id="JH660645">
    <property type="protein sequence ID" value="EIM27182.1"/>
    <property type="molecule type" value="Genomic_DNA"/>
</dbReference>
<dbReference type="Gene3D" id="3.30.1380.10">
    <property type="match status" value="1"/>
</dbReference>
<dbReference type="AlphaFoldDB" id="I4YT90"/>
<dbReference type="HOGENOM" id="CLU_1370834_0_0_5"/>
<dbReference type="RefSeq" id="WP_009763232.1">
    <property type="nucleotide sequence ID" value="NZ_CP141048.1"/>
</dbReference>
<sequence precursor="true">MIQKAPSVCLVLFGLASLCSSPDAWAQVEPAGDPQGLPNVINSSLYGPGGVYAKIPARDDLGRDQLVMFRAWNPDPVGSHEANLRALNPALASVVRRAQDVLPGQRFVIGSGKRDGRLQRMAVAWGWSRTQDSMHRSGNAVDLWPLDREGRVIFDRAAQNRIADAMKSAAVELGVAIRWGGHFQSFRNADRSHFELALP</sequence>
<dbReference type="OrthoDB" id="8479979at2"/>
<protein>
    <recommendedName>
        <fullName evidence="2">Peptidase M15C domain-containing protein</fullName>
    </recommendedName>
</protein>
<dbReference type="InterPro" id="IPR039561">
    <property type="entry name" value="Peptidase_M15C"/>
</dbReference>
<dbReference type="STRING" id="864069.MicloDRAFT_00037370"/>
<feature type="domain" description="Peptidase M15C" evidence="2">
    <location>
        <begin position="130"/>
        <end position="196"/>
    </location>
</feature>
<keyword evidence="4" id="KW-1185">Reference proteome</keyword>
<dbReference type="SUPFAM" id="SSF55166">
    <property type="entry name" value="Hedgehog/DD-peptidase"/>
    <property type="match status" value="1"/>
</dbReference>
<proteinExistence type="predicted"/>
<gene>
    <name evidence="3" type="ORF">MicloDRAFT_00037370</name>
</gene>
<keyword evidence="1" id="KW-0732">Signal</keyword>
<organism evidence="3 4">
    <name type="scientific">Microvirga lotononidis</name>
    <dbReference type="NCBI Taxonomy" id="864069"/>
    <lineage>
        <taxon>Bacteria</taxon>
        <taxon>Pseudomonadati</taxon>
        <taxon>Pseudomonadota</taxon>
        <taxon>Alphaproteobacteria</taxon>
        <taxon>Hyphomicrobiales</taxon>
        <taxon>Methylobacteriaceae</taxon>
        <taxon>Microvirga</taxon>
    </lineage>
</organism>
<evidence type="ECO:0000259" key="2">
    <source>
        <dbReference type="Pfam" id="PF13539"/>
    </source>
</evidence>
<accession>I4YT90</accession>
<evidence type="ECO:0000313" key="4">
    <source>
        <dbReference type="Proteomes" id="UP000003947"/>
    </source>
</evidence>
<evidence type="ECO:0000256" key="1">
    <source>
        <dbReference type="SAM" id="SignalP"/>
    </source>
</evidence>
<reference evidence="3 4" key="1">
    <citation type="submission" date="2012-02" db="EMBL/GenBank/DDBJ databases">
        <title>Improved High-Quality Draft sequence of Microvirga sp. WSM3557.</title>
        <authorList>
            <consortium name="US DOE Joint Genome Institute"/>
            <person name="Lucas S."/>
            <person name="Han J."/>
            <person name="Lapidus A."/>
            <person name="Cheng J.-F."/>
            <person name="Goodwin L."/>
            <person name="Pitluck S."/>
            <person name="Peters L."/>
            <person name="Zhang X."/>
            <person name="Detter J.C."/>
            <person name="Han C."/>
            <person name="Tapia R."/>
            <person name="Land M."/>
            <person name="Hauser L."/>
            <person name="Kyrpides N."/>
            <person name="Ivanova N."/>
            <person name="Pagani I."/>
            <person name="Brau L."/>
            <person name="Yates R."/>
            <person name="O'Hara G."/>
            <person name="Rui T."/>
            <person name="Howieson J."/>
            <person name="Reeve W."/>
            <person name="Woyke T."/>
        </authorList>
    </citation>
    <scope>NUCLEOTIDE SEQUENCE [LARGE SCALE GENOMIC DNA]</scope>
    <source>
        <strain evidence="3 4">WSM3557</strain>
    </source>
</reference>
<dbReference type="Pfam" id="PF13539">
    <property type="entry name" value="Peptidase_M15_4"/>
    <property type="match status" value="1"/>
</dbReference>
<feature type="signal peptide" evidence="1">
    <location>
        <begin position="1"/>
        <end position="26"/>
    </location>
</feature>
<feature type="chain" id="PRO_5003698510" description="Peptidase M15C domain-containing protein" evidence="1">
    <location>
        <begin position="27"/>
        <end position="199"/>
    </location>
</feature>
<dbReference type="GO" id="GO:0008233">
    <property type="term" value="F:peptidase activity"/>
    <property type="evidence" value="ECO:0007669"/>
    <property type="project" value="InterPro"/>
</dbReference>
<dbReference type="Proteomes" id="UP000003947">
    <property type="component" value="Unassembled WGS sequence"/>
</dbReference>
<evidence type="ECO:0000313" key="3">
    <source>
        <dbReference type="EMBL" id="EIM27182.1"/>
    </source>
</evidence>